<dbReference type="EMBL" id="JAHMHR010000056">
    <property type="protein sequence ID" value="KAK1659805.1"/>
    <property type="molecule type" value="Genomic_DNA"/>
</dbReference>
<keyword evidence="3" id="KW-1185">Reference proteome</keyword>
<sequence length="378" mass="42387">DNDIVGPADDEAKIAALCHTTYNTINRCEETARTSSRYALCWLRSVHPSNCYPKPFTLVSKKNTRKRYISVLQRFVSLIFRVYRLSTDLRRDAAGVSLTEEHWVVCGKVWNHPSLNMATPQRGEWESLNTGIPADCACEDMGEVSDRDGWEEDDSDLDDQQSLASSSDDEGSQFDDPEESFCDDSSQNECDTSTNTQFPKRPEAEGVEAAGAGSLDELLFELIMLFCTQESQDGDPSQTLLVYFSGILGFTKDFQSFQPPRNYTSHLATLIYIQRLLFLEYAVPKGGYAEMGIPERSRQVGLARLRDVRHRFTVLGAESPFEEMFSLLCFGRKIAANSTPPIVLHWSDDEQKVTASGACSVTMEDFRSLPKDLVTKAD</sequence>
<proteinExistence type="predicted"/>
<feature type="compositionally biased region" description="Acidic residues" evidence="1">
    <location>
        <begin position="167"/>
        <end position="182"/>
    </location>
</feature>
<accession>A0AAJ0ENG6</accession>
<organism evidence="2 3">
    <name type="scientific">Colletotrichum godetiae</name>
    <dbReference type="NCBI Taxonomy" id="1209918"/>
    <lineage>
        <taxon>Eukaryota</taxon>
        <taxon>Fungi</taxon>
        <taxon>Dikarya</taxon>
        <taxon>Ascomycota</taxon>
        <taxon>Pezizomycotina</taxon>
        <taxon>Sordariomycetes</taxon>
        <taxon>Hypocreomycetidae</taxon>
        <taxon>Glomerellales</taxon>
        <taxon>Glomerellaceae</taxon>
        <taxon>Colletotrichum</taxon>
        <taxon>Colletotrichum acutatum species complex</taxon>
    </lineage>
</organism>
<feature type="compositionally biased region" description="Acidic residues" evidence="1">
    <location>
        <begin position="144"/>
        <end position="159"/>
    </location>
</feature>
<gene>
    <name evidence="2" type="ORF">BDP55DRAFT_562297</name>
</gene>
<evidence type="ECO:0000313" key="2">
    <source>
        <dbReference type="EMBL" id="KAK1659805.1"/>
    </source>
</evidence>
<evidence type="ECO:0000313" key="3">
    <source>
        <dbReference type="Proteomes" id="UP001224890"/>
    </source>
</evidence>
<dbReference type="GeneID" id="85454668"/>
<reference evidence="2" key="1">
    <citation type="submission" date="2021-06" db="EMBL/GenBank/DDBJ databases">
        <title>Comparative genomics, transcriptomics and evolutionary studies reveal genomic signatures of adaptation to plant cell wall in hemibiotrophic fungi.</title>
        <authorList>
            <consortium name="DOE Joint Genome Institute"/>
            <person name="Baroncelli R."/>
            <person name="Diaz J.F."/>
            <person name="Benocci T."/>
            <person name="Peng M."/>
            <person name="Battaglia E."/>
            <person name="Haridas S."/>
            <person name="Andreopoulos W."/>
            <person name="Labutti K."/>
            <person name="Pangilinan J."/>
            <person name="Floch G.L."/>
            <person name="Makela M.R."/>
            <person name="Henrissat B."/>
            <person name="Grigoriev I.V."/>
            <person name="Crouch J.A."/>
            <person name="De Vries R.P."/>
            <person name="Sukno S.A."/>
            <person name="Thon M.R."/>
        </authorList>
    </citation>
    <scope>NUCLEOTIDE SEQUENCE</scope>
    <source>
        <strain evidence="2">CBS 193.32</strain>
    </source>
</reference>
<feature type="non-terminal residue" evidence="2">
    <location>
        <position position="1"/>
    </location>
</feature>
<feature type="compositionally biased region" description="Polar residues" evidence="1">
    <location>
        <begin position="183"/>
        <end position="198"/>
    </location>
</feature>
<name>A0AAJ0ENG6_9PEZI</name>
<dbReference type="Proteomes" id="UP001224890">
    <property type="component" value="Unassembled WGS sequence"/>
</dbReference>
<dbReference type="RefSeq" id="XP_060424569.1">
    <property type="nucleotide sequence ID" value="XM_060570142.1"/>
</dbReference>
<protein>
    <submittedName>
        <fullName evidence="2">Uncharacterized protein</fullName>
    </submittedName>
</protein>
<comment type="caution">
    <text evidence="2">The sequence shown here is derived from an EMBL/GenBank/DDBJ whole genome shotgun (WGS) entry which is preliminary data.</text>
</comment>
<feature type="region of interest" description="Disordered" evidence="1">
    <location>
        <begin position="144"/>
        <end position="207"/>
    </location>
</feature>
<evidence type="ECO:0000256" key="1">
    <source>
        <dbReference type="SAM" id="MobiDB-lite"/>
    </source>
</evidence>
<dbReference type="AlphaFoldDB" id="A0AAJ0ENG6"/>